<dbReference type="InterPro" id="IPR001279">
    <property type="entry name" value="Metallo-B-lactamas"/>
</dbReference>
<dbReference type="SUPFAM" id="SSF56281">
    <property type="entry name" value="Metallo-hydrolase/oxidoreductase"/>
    <property type="match status" value="1"/>
</dbReference>
<dbReference type="AlphaFoldDB" id="X1A5W0"/>
<dbReference type="EMBL" id="BART01010801">
    <property type="protein sequence ID" value="GAG77124.1"/>
    <property type="molecule type" value="Genomic_DNA"/>
</dbReference>
<gene>
    <name evidence="2" type="ORF">S01H4_23321</name>
</gene>
<feature type="domain" description="Metallo-beta-lactamase" evidence="1">
    <location>
        <begin position="3"/>
        <end position="29"/>
    </location>
</feature>
<sequence length="31" mass="3557">KTNAVLLTHGHFDHTTKVGKMMRHFQIPPDV</sequence>
<dbReference type="Gene3D" id="3.60.15.10">
    <property type="entry name" value="Ribonuclease Z/Hydroxyacylglutathione hydrolase-like"/>
    <property type="match status" value="1"/>
</dbReference>
<evidence type="ECO:0000313" key="2">
    <source>
        <dbReference type="EMBL" id="GAG77124.1"/>
    </source>
</evidence>
<proteinExistence type="predicted"/>
<name>X1A5W0_9ZZZZ</name>
<dbReference type="InterPro" id="IPR036866">
    <property type="entry name" value="RibonucZ/Hydroxyglut_hydro"/>
</dbReference>
<protein>
    <recommendedName>
        <fullName evidence="1">Metallo-beta-lactamase domain-containing protein</fullName>
    </recommendedName>
</protein>
<comment type="caution">
    <text evidence="2">The sequence shown here is derived from an EMBL/GenBank/DDBJ whole genome shotgun (WGS) entry which is preliminary data.</text>
</comment>
<organism evidence="2">
    <name type="scientific">marine sediment metagenome</name>
    <dbReference type="NCBI Taxonomy" id="412755"/>
    <lineage>
        <taxon>unclassified sequences</taxon>
        <taxon>metagenomes</taxon>
        <taxon>ecological metagenomes</taxon>
    </lineage>
</organism>
<dbReference type="Pfam" id="PF00753">
    <property type="entry name" value="Lactamase_B"/>
    <property type="match status" value="1"/>
</dbReference>
<evidence type="ECO:0000259" key="1">
    <source>
        <dbReference type="Pfam" id="PF00753"/>
    </source>
</evidence>
<feature type="non-terminal residue" evidence="2">
    <location>
        <position position="1"/>
    </location>
</feature>
<accession>X1A5W0</accession>
<reference evidence="2" key="1">
    <citation type="journal article" date="2014" name="Front. Microbiol.">
        <title>High frequency of phylogenetically diverse reductive dehalogenase-homologous genes in deep subseafloor sedimentary metagenomes.</title>
        <authorList>
            <person name="Kawai M."/>
            <person name="Futagami T."/>
            <person name="Toyoda A."/>
            <person name="Takaki Y."/>
            <person name="Nishi S."/>
            <person name="Hori S."/>
            <person name="Arai W."/>
            <person name="Tsubouchi T."/>
            <person name="Morono Y."/>
            <person name="Uchiyama I."/>
            <person name="Ito T."/>
            <person name="Fujiyama A."/>
            <person name="Inagaki F."/>
            <person name="Takami H."/>
        </authorList>
    </citation>
    <scope>NUCLEOTIDE SEQUENCE</scope>
    <source>
        <strain evidence="2">Expedition CK06-06</strain>
    </source>
</reference>